<proteinExistence type="inferred from homology"/>
<evidence type="ECO:0000259" key="14">
    <source>
        <dbReference type="Pfam" id="PF08263"/>
    </source>
</evidence>
<evidence type="ECO:0000313" key="15">
    <source>
        <dbReference type="EMBL" id="KAK4713146.1"/>
    </source>
</evidence>
<dbReference type="FunFam" id="3.80.10.10:FF:000095">
    <property type="entry name" value="LRR receptor-like serine/threonine-protein kinase GSO1"/>
    <property type="match status" value="2"/>
</dbReference>
<keyword evidence="10" id="KW-0675">Receptor</keyword>
<keyword evidence="3" id="KW-1003">Cell membrane</keyword>
<evidence type="ECO:0000256" key="11">
    <source>
        <dbReference type="ARBA" id="ARBA00023180"/>
    </source>
</evidence>
<dbReference type="InterPro" id="IPR003591">
    <property type="entry name" value="Leu-rich_rpt_typical-subtyp"/>
</dbReference>
<evidence type="ECO:0000256" key="4">
    <source>
        <dbReference type="ARBA" id="ARBA00022614"/>
    </source>
</evidence>
<comment type="similarity">
    <text evidence="2">Belongs to the RLP family.</text>
</comment>
<feature type="transmembrane region" description="Helical" evidence="12">
    <location>
        <begin position="980"/>
        <end position="1001"/>
    </location>
</feature>
<dbReference type="InterPro" id="IPR032675">
    <property type="entry name" value="LRR_dom_sf"/>
</dbReference>
<dbReference type="PROSITE" id="PS51450">
    <property type="entry name" value="LRR"/>
    <property type="match status" value="3"/>
</dbReference>
<dbReference type="PANTHER" id="PTHR48052">
    <property type="entry name" value="UNNAMED PRODUCT"/>
    <property type="match status" value="1"/>
</dbReference>
<dbReference type="InterPro" id="IPR001611">
    <property type="entry name" value="Leu-rich_rpt"/>
</dbReference>
<evidence type="ECO:0000256" key="2">
    <source>
        <dbReference type="ARBA" id="ARBA00009592"/>
    </source>
</evidence>
<keyword evidence="6 13" id="KW-0732">Signal</keyword>
<evidence type="ECO:0000256" key="8">
    <source>
        <dbReference type="ARBA" id="ARBA00022989"/>
    </source>
</evidence>
<keyword evidence="7" id="KW-0677">Repeat</keyword>
<evidence type="ECO:0000256" key="13">
    <source>
        <dbReference type="SAM" id="SignalP"/>
    </source>
</evidence>
<reference evidence="15 16" key="1">
    <citation type="submission" date="2023-10" db="EMBL/GenBank/DDBJ databases">
        <title>Genome-Wide Identification Analysis in wild type Solanum Pinnatisectum Reveals Some Genes Defensing Phytophthora Infestans.</title>
        <authorList>
            <person name="Sun C."/>
        </authorList>
    </citation>
    <scope>NUCLEOTIDE SEQUENCE [LARGE SCALE GENOMIC DNA]</scope>
    <source>
        <strain evidence="15">LQN</strain>
        <tissue evidence="15">Leaf</tissue>
    </source>
</reference>
<dbReference type="Pfam" id="PF08263">
    <property type="entry name" value="LRRNT_2"/>
    <property type="match status" value="1"/>
</dbReference>
<gene>
    <name evidence="15" type="ORF">R3W88_019053</name>
</gene>
<dbReference type="SUPFAM" id="SSF52058">
    <property type="entry name" value="L domain-like"/>
    <property type="match status" value="2"/>
</dbReference>
<evidence type="ECO:0000256" key="3">
    <source>
        <dbReference type="ARBA" id="ARBA00022475"/>
    </source>
</evidence>
<sequence length="1037" mass="115799">MDTKQHYKSIHLLLICLSILILHQSLAFGSMLRGDRAKILCITKEREALLEFKQGLIDEHNMLSSWKNEECCSWSGVKCSNTTGHILVLNLRGNFDTSLTGNISSSLVKLQYLKYLDLSFNDFGGQIPKFIGYFERLEYLNLSFSYNPFTGLIPLQFQNLTNLKTLDLGQNSLTVKSLEWFSNLVYLEYLDLHFSNVQAKNWLQEMIKLPNLRELHLSACQLPVIIPSSLVSANISSSHLSILDISYNRYSSPAINSWLFNLTSLTSLDLSGNDLGQMSSGFGYLKSLEHLKLFGSGIQGGIPRSFGSLSRLRSIDADSNNLLSQPFSELLDNLAGNNQSLEYLSFEGNALTGSLINLTRFSSLRELRLRENSLNGIFHESFRQISSLEYLDLSNNQMTGSLPDLEFFPSLRELNLRSNHFYGMIPQGLGKLSELKILDVSFNRLQGLPDSLGQLSNLKILDVSFNRLKGLPESLGKLFDLESFDAPYNLLEGTVSESHLSNLCKLKSLNLSSNSLTWNVSVDWIPCFQLQVISLSSCNLGPYFPEWLQTQNDYSILDLSLNSITDTMPSWFSKLPPMLTYLNLSYNQISGKIQDLSANNIGPIIIDFGYNNFSGPLPTFPQLVTQLRIDNNQISGSLNSICKIRSAVTLDLSDNLLSGEIPDCWALMSVPMVLNLANNHISGSIPYSLCSSTSLSSLYVRNNNLSGQFPASLKNCQGMKVLDLGRNRLSGKIPEWIGTKLVGLGILSLRFNEFSGSIPPSICQLQSIQMLDLSSNRLSGRIPKCFSNFSTMQLLQDGSSVSYDFDPYTPRVGTLYHGNALVQWKNKESEYRNTLWLLKTIDLSSNKLVCDIPKDFSRMNALLSLNLSRNNLTGNIIEGIGLMKMLESLDLSRNHLLGKIPVGLANLTFLSVLDLSNNNLSGRIPSSTQLQGFDSSTYGGNVQLCGPPLPECPSFAPPNLHVGHDSTFQENDDEFLSKEFYISMALGFIVAFWGILGSLYFNDSWRNAYFKWLNGCQNWLHLSSAVCFARLKAKLRA</sequence>
<dbReference type="AlphaFoldDB" id="A0AAV9KIK3"/>
<evidence type="ECO:0000256" key="9">
    <source>
        <dbReference type="ARBA" id="ARBA00023136"/>
    </source>
</evidence>
<dbReference type="Proteomes" id="UP001311915">
    <property type="component" value="Unassembled WGS sequence"/>
</dbReference>
<feature type="domain" description="Leucine-rich repeat-containing N-terminal plant-type" evidence="14">
    <location>
        <begin position="44"/>
        <end position="80"/>
    </location>
</feature>
<keyword evidence="4" id="KW-0433">Leucine-rich repeat</keyword>
<dbReference type="PRINTS" id="PR00019">
    <property type="entry name" value="LEURICHRPT"/>
</dbReference>
<evidence type="ECO:0000256" key="10">
    <source>
        <dbReference type="ARBA" id="ARBA00023170"/>
    </source>
</evidence>
<dbReference type="GO" id="GO:0050832">
    <property type="term" value="P:defense response to fungus"/>
    <property type="evidence" value="ECO:0007669"/>
    <property type="project" value="UniProtKB-ARBA"/>
</dbReference>
<dbReference type="FunFam" id="3.80.10.10:FF:000111">
    <property type="entry name" value="LRR receptor-like serine/threonine-protein kinase ERECTA"/>
    <property type="match status" value="1"/>
</dbReference>
<name>A0AAV9KIK3_9SOLN</name>
<keyword evidence="9 12" id="KW-0472">Membrane</keyword>
<evidence type="ECO:0000313" key="16">
    <source>
        <dbReference type="Proteomes" id="UP001311915"/>
    </source>
</evidence>
<evidence type="ECO:0000256" key="12">
    <source>
        <dbReference type="SAM" id="Phobius"/>
    </source>
</evidence>
<dbReference type="GO" id="GO:0005886">
    <property type="term" value="C:plasma membrane"/>
    <property type="evidence" value="ECO:0007669"/>
    <property type="project" value="UniProtKB-SubCell"/>
</dbReference>
<dbReference type="PANTHER" id="PTHR48052:SF8">
    <property type="entry name" value="LRR RECEPTOR-LIKE SERINE_THREONINE-PROTEIN KINASE FLS2"/>
    <property type="match status" value="1"/>
</dbReference>
<organism evidence="15 16">
    <name type="scientific">Solanum pinnatisectum</name>
    <name type="common">tansyleaf nightshade</name>
    <dbReference type="NCBI Taxonomy" id="50273"/>
    <lineage>
        <taxon>Eukaryota</taxon>
        <taxon>Viridiplantae</taxon>
        <taxon>Streptophyta</taxon>
        <taxon>Embryophyta</taxon>
        <taxon>Tracheophyta</taxon>
        <taxon>Spermatophyta</taxon>
        <taxon>Magnoliopsida</taxon>
        <taxon>eudicotyledons</taxon>
        <taxon>Gunneridae</taxon>
        <taxon>Pentapetalae</taxon>
        <taxon>asterids</taxon>
        <taxon>lamiids</taxon>
        <taxon>Solanales</taxon>
        <taxon>Solanaceae</taxon>
        <taxon>Solanoideae</taxon>
        <taxon>Solaneae</taxon>
        <taxon>Solanum</taxon>
    </lineage>
</organism>
<dbReference type="SMART" id="SM00364">
    <property type="entry name" value="LRR_BAC"/>
    <property type="match status" value="5"/>
</dbReference>
<dbReference type="InterPro" id="IPR013210">
    <property type="entry name" value="LRR_N_plant-typ"/>
</dbReference>
<protein>
    <recommendedName>
        <fullName evidence="14">Leucine-rich repeat-containing N-terminal plant-type domain-containing protein</fullName>
    </recommendedName>
</protein>
<keyword evidence="5 12" id="KW-0812">Transmembrane</keyword>
<keyword evidence="11" id="KW-0325">Glycoprotein</keyword>
<dbReference type="EMBL" id="JAWPEI010000010">
    <property type="protein sequence ID" value="KAK4713146.1"/>
    <property type="molecule type" value="Genomic_DNA"/>
</dbReference>
<dbReference type="Pfam" id="PF00560">
    <property type="entry name" value="LRR_1"/>
    <property type="match status" value="11"/>
</dbReference>
<keyword evidence="8 12" id="KW-1133">Transmembrane helix</keyword>
<dbReference type="FunFam" id="3.80.10.10:FF:001347">
    <property type="entry name" value="LRR receptor-like serine/threonine-protein kinase GSO2"/>
    <property type="match status" value="1"/>
</dbReference>
<feature type="signal peptide" evidence="13">
    <location>
        <begin position="1"/>
        <end position="27"/>
    </location>
</feature>
<dbReference type="SMART" id="SM00369">
    <property type="entry name" value="LRR_TYP"/>
    <property type="match status" value="11"/>
</dbReference>
<evidence type="ECO:0000256" key="7">
    <source>
        <dbReference type="ARBA" id="ARBA00022737"/>
    </source>
</evidence>
<keyword evidence="16" id="KW-1185">Reference proteome</keyword>
<feature type="chain" id="PRO_5043866369" description="Leucine-rich repeat-containing N-terminal plant-type domain-containing protein" evidence="13">
    <location>
        <begin position="28"/>
        <end position="1037"/>
    </location>
</feature>
<accession>A0AAV9KIK3</accession>
<comment type="caution">
    <text evidence="15">The sequence shown here is derived from an EMBL/GenBank/DDBJ whole genome shotgun (WGS) entry which is preliminary data.</text>
</comment>
<comment type="subcellular location">
    <subcellularLocation>
        <location evidence="1">Cell membrane</location>
        <topology evidence="1">Single-pass type I membrane protein</topology>
    </subcellularLocation>
</comment>
<dbReference type="Pfam" id="PF13855">
    <property type="entry name" value="LRR_8"/>
    <property type="match status" value="4"/>
</dbReference>
<dbReference type="SMART" id="SM00365">
    <property type="entry name" value="LRR_SD22"/>
    <property type="match status" value="11"/>
</dbReference>
<evidence type="ECO:0000256" key="5">
    <source>
        <dbReference type="ARBA" id="ARBA00022692"/>
    </source>
</evidence>
<evidence type="ECO:0000256" key="1">
    <source>
        <dbReference type="ARBA" id="ARBA00004251"/>
    </source>
</evidence>
<evidence type="ECO:0000256" key="6">
    <source>
        <dbReference type="ARBA" id="ARBA00022729"/>
    </source>
</evidence>
<dbReference type="Gene3D" id="3.80.10.10">
    <property type="entry name" value="Ribonuclease Inhibitor"/>
    <property type="match status" value="5"/>
</dbReference>
<dbReference type="Pfam" id="PF13516">
    <property type="entry name" value="LRR_6"/>
    <property type="match status" value="1"/>
</dbReference>
<dbReference type="SUPFAM" id="SSF52047">
    <property type="entry name" value="RNI-like"/>
    <property type="match status" value="1"/>
</dbReference>